<dbReference type="SUPFAM" id="SSF55298">
    <property type="entry name" value="YjgF-like"/>
    <property type="match status" value="1"/>
</dbReference>
<dbReference type="InterPro" id="IPR035959">
    <property type="entry name" value="RutC-like_sf"/>
</dbReference>
<name>A0ABR1WW08_9PEZI</name>
<protein>
    <submittedName>
        <fullName evidence="1">Endoribonuclease L-PSP</fullName>
    </submittedName>
</protein>
<accession>A0ABR1WW08</accession>
<keyword evidence="2" id="KW-1185">Reference proteome</keyword>
<dbReference type="Pfam" id="PF01042">
    <property type="entry name" value="Ribonuc_L-PSP"/>
    <property type="match status" value="1"/>
</dbReference>
<organism evidence="1 2">
    <name type="scientific">Apiospora phragmitis</name>
    <dbReference type="NCBI Taxonomy" id="2905665"/>
    <lineage>
        <taxon>Eukaryota</taxon>
        <taxon>Fungi</taxon>
        <taxon>Dikarya</taxon>
        <taxon>Ascomycota</taxon>
        <taxon>Pezizomycotina</taxon>
        <taxon>Sordariomycetes</taxon>
        <taxon>Xylariomycetidae</taxon>
        <taxon>Amphisphaeriales</taxon>
        <taxon>Apiosporaceae</taxon>
        <taxon>Apiospora</taxon>
    </lineage>
</organism>
<dbReference type="InterPro" id="IPR006175">
    <property type="entry name" value="YjgF/YER057c/UK114"/>
</dbReference>
<dbReference type="EMBL" id="JAQQWL010000002">
    <property type="protein sequence ID" value="KAK8087352.1"/>
    <property type="molecule type" value="Genomic_DNA"/>
</dbReference>
<dbReference type="Gene3D" id="3.30.1330.40">
    <property type="entry name" value="RutC-like"/>
    <property type="match status" value="1"/>
</dbReference>
<proteinExistence type="predicted"/>
<evidence type="ECO:0000313" key="1">
    <source>
        <dbReference type="EMBL" id="KAK8087352.1"/>
    </source>
</evidence>
<comment type="caution">
    <text evidence="1">The sequence shown here is derived from an EMBL/GenBank/DDBJ whole genome shotgun (WGS) entry which is preliminary data.</text>
</comment>
<dbReference type="CDD" id="cd00448">
    <property type="entry name" value="YjgF_YER057c_UK114_family"/>
    <property type="match status" value="1"/>
</dbReference>
<dbReference type="Proteomes" id="UP001480595">
    <property type="component" value="Unassembled WGS sequence"/>
</dbReference>
<dbReference type="GeneID" id="92086798"/>
<sequence>MKLPIAVTPLIAFAAYATRQAAPNYTSPLGVDIYNPAELFNASGTWSMMSRAGNTLYISGMRGFYPSNTTLAPVGRERTSCVRLQVFVTDMHRWRPLVNQVQEELWREVAPNYPPRTILEVQRLNDDDIVEVEGTFYLGD</sequence>
<dbReference type="RefSeq" id="XP_066721876.1">
    <property type="nucleotide sequence ID" value="XM_066853735.1"/>
</dbReference>
<reference evidence="1 2" key="1">
    <citation type="submission" date="2023-01" db="EMBL/GenBank/DDBJ databases">
        <title>Analysis of 21 Apiospora genomes using comparative genomics revels a genus with tremendous synthesis potential of carbohydrate active enzymes and secondary metabolites.</title>
        <authorList>
            <person name="Sorensen T."/>
        </authorList>
    </citation>
    <scope>NUCLEOTIDE SEQUENCE [LARGE SCALE GENOMIC DNA]</scope>
    <source>
        <strain evidence="1 2">CBS 135458</strain>
    </source>
</reference>
<gene>
    <name evidence="1" type="ORF">PG994_002326</name>
</gene>
<evidence type="ECO:0000313" key="2">
    <source>
        <dbReference type="Proteomes" id="UP001480595"/>
    </source>
</evidence>